<organism evidence="1 2">
    <name type="scientific">Psychrilyobacter piezotolerans</name>
    <dbReference type="NCBI Taxonomy" id="2293438"/>
    <lineage>
        <taxon>Bacteria</taxon>
        <taxon>Fusobacteriati</taxon>
        <taxon>Fusobacteriota</taxon>
        <taxon>Fusobacteriia</taxon>
        <taxon>Fusobacteriales</taxon>
        <taxon>Fusobacteriaceae</taxon>
        <taxon>Psychrilyobacter</taxon>
    </lineage>
</organism>
<dbReference type="EMBL" id="QUAJ01000005">
    <property type="protein sequence ID" value="REI42290.1"/>
    <property type="molecule type" value="Genomic_DNA"/>
</dbReference>
<dbReference type="Proteomes" id="UP000263486">
    <property type="component" value="Unassembled WGS sequence"/>
</dbReference>
<protein>
    <submittedName>
        <fullName evidence="1">Uncharacterized protein</fullName>
    </submittedName>
</protein>
<sequence>MTPKERFKAVFKREPTEKEMEVLKRVEDTWYGEHMDWNSSFFVDYFCDYYFEMYRENCSLKLPE</sequence>
<gene>
    <name evidence="1" type="ORF">DYH56_04520</name>
</gene>
<accession>A0ABX9KJ30</accession>
<keyword evidence="2" id="KW-1185">Reference proteome</keyword>
<reference evidence="1 2" key="1">
    <citation type="submission" date="2018-08" db="EMBL/GenBank/DDBJ databases">
        <title>Draft genome sequence of Psychrilyobacter sp. strain SD5 isolated from Black Sea water.</title>
        <authorList>
            <person name="Yadav S."/>
            <person name="Villanueva L."/>
            <person name="Damste J.S.S."/>
        </authorList>
    </citation>
    <scope>NUCLEOTIDE SEQUENCE [LARGE SCALE GENOMIC DNA]</scope>
    <source>
        <strain evidence="1 2">SD5</strain>
    </source>
</reference>
<comment type="caution">
    <text evidence="1">The sequence shown here is derived from an EMBL/GenBank/DDBJ whole genome shotgun (WGS) entry which is preliminary data.</text>
</comment>
<evidence type="ECO:0000313" key="2">
    <source>
        <dbReference type="Proteomes" id="UP000263486"/>
    </source>
</evidence>
<evidence type="ECO:0000313" key="1">
    <source>
        <dbReference type="EMBL" id="REI42290.1"/>
    </source>
</evidence>
<name>A0ABX9KJ30_9FUSO</name>
<proteinExistence type="predicted"/>
<dbReference type="RefSeq" id="WP_114641668.1">
    <property type="nucleotide sequence ID" value="NZ_JAACIO010000005.1"/>
</dbReference>